<name>A0A0M8MGA1_9FLAO</name>
<organism evidence="3 4">
    <name type="scientific">Flavobacterium akiainvivens</name>
    <dbReference type="NCBI Taxonomy" id="1202724"/>
    <lineage>
        <taxon>Bacteria</taxon>
        <taxon>Pseudomonadati</taxon>
        <taxon>Bacteroidota</taxon>
        <taxon>Flavobacteriia</taxon>
        <taxon>Flavobacteriales</taxon>
        <taxon>Flavobacteriaceae</taxon>
        <taxon>Flavobacterium</taxon>
    </lineage>
</organism>
<accession>A0A0M8MGA1</accession>
<sequence>MFAKNIYLCEDDTDDVEFFQEALNTVDGSFNLTVSCNGFELLDQLKKCTHTLPDLIILDINMPKMNGLETLKAIKKNPAYAAIPVVLYSTCAEEEYIQYAHANGAHYYFVKPYEFGTLKLYIKKLLSINWKSSIITPNFRDFVFIVS</sequence>
<dbReference type="SUPFAM" id="SSF52172">
    <property type="entry name" value="CheY-like"/>
    <property type="match status" value="1"/>
</dbReference>
<dbReference type="Proteomes" id="UP000037755">
    <property type="component" value="Unassembled WGS sequence"/>
</dbReference>
<dbReference type="AlphaFoldDB" id="A0A0M8MGA1"/>
<dbReference type="InterPro" id="IPR052893">
    <property type="entry name" value="TCS_response_regulator"/>
</dbReference>
<dbReference type="PANTHER" id="PTHR44520">
    <property type="entry name" value="RESPONSE REGULATOR RCP1-RELATED"/>
    <property type="match status" value="1"/>
</dbReference>
<dbReference type="Gene3D" id="3.40.50.2300">
    <property type="match status" value="1"/>
</dbReference>
<dbReference type="GO" id="GO:0000160">
    <property type="term" value="P:phosphorelay signal transduction system"/>
    <property type="evidence" value="ECO:0007669"/>
    <property type="project" value="InterPro"/>
</dbReference>
<dbReference type="Pfam" id="PF00072">
    <property type="entry name" value="Response_reg"/>
    <property type="match status" value="1"/>
</dbReference>
<dbReference type="InterPro" id="IPR011006">
    <property type="entry name" value="CheY-like_superfamily"/>
</dbReference>
<feature type="domain" description="Response regulatory" evidence="2">
    <location>
        <begin position="5"/>
        <end position="126"/>
    </location>
</feature>
<keyword evidence="1" id="KW-0597">Phosphoprotein</keyword>
<comment type="caution">
    <text evidence="3">The sequence shown here is derived from an EMBL/GenBank/DDBJ whole genome shotgun (WGS) entry which is preliminary data.</text>
</comment>
<evidence type="ECO:0000313" key="3">
    <source>
        <dbReference type="EMBL" id="KOS08264.1"/>
    </source>
</evidence>
<evidence type="ECO:0000313" key="4">
    <source>
        <dbReference type="Proteomes" id="UP000037755"/>
    </source>
</evidence>
<dbReference type="PANTHER" id="PTHR44520:SF2">
    <property type="entry name" value="RESPONSE REGULATOR RCP1"/>
    <property type="match status" value="1"/>
</dbReference>
<feature type="modified residue" description="4-aspartylphosphate" evidence="1">
    <location>
        <position position="59"/>
    </location>
</feature>
<dbReference type="STRING" id="1202724.AM493_08215"/>
<dbReference type="SMART" id="SM00448">
    <property type="entry name" value="REC"/>
    <property type="match status" value="1"/>
</dbReference>
<dbReference type="EMBL" id="LIYD01000005">
    <property type="protein sequence ID" value="KOS08264.1"/>
    <property type="molecule type" value="Genomic_DNA"/>
</dbReference>
<evidence type="ECO:0000259" key="2">
    <source>
        <dbReference type="PROSITE" id="PS50110"/>
    </source>
</evidence>
<protein>
    <recommendedName>
        <fullName evidence="2">Response regulatory domain-containing protein</fullName>
    </recommendedName>
</protein>
<dbReference type="InterPro" id="IPR001789">
    <property type="entry name" value="Sig_transdc_resp-reg_receiver"/>
</dbReference>
<evidence type="ECO:0000256" key="1">
    <source>
        <dbReference type="PROSITE-ProRule" id="PRU00169"/>
    </source>
</evidence>
<proteinExistence type="predicted"/>
<keyword evidence="4" id="KW-1185">Reference proteome</keyword>
<reference evidence="3 4" key="1">
    <citation type="submission" date="2015-08" db="EMBL/GenBank/DDBJ databases">
        <title>Whole genome sequence of Flavobacterium akiainvivens IK-1T, from decaying Wikstroemia oahuensis, an endemic Hawaiian shrub.</title>
        <authorList>
            <person name="Wan X."/>
            <person name="Hou S."/>
            <person name="Saito J."/>
            <person name="Donachie S."/>
        </authorList>
    </citation>
    <scope>NUCLEOTIDE SEQUENCE [LARGE SCALE GENOMIC DNA]</scope>
    <source>
        <strain evidence="3 4">IK-1</strain>
    </source>
</reference>
<dbReference type="PATRIC" id="fig|1202724.3.peg.1709"/>
<dbReference type="PROSITE" id="PS50110">
    <property type="entry name" value="RESPONSE_REGULATORY"/>
    <property type="match status" value="1"/>
</dbReference>
<gene>
    <name evidence="3" type="ORF">AM493_08215</name>
</gene>